<organism evidence="2 3">
    <name type="scientific">Henosepilachna vigintioctopunctata</name>
    <dbReference type="NCBI Taxonomy" id="420089"/>
    <lineage>
        <taxon>Eukaryota</taxon>
        <taxon>Metazoa</taxon>
        <taxon>Ecdysozoa</taxon>
        <taxon>Arthropoda</taxon>
        <taxon>Hexapoda</taxon>
        <taxon>Insecta</taxon>
        <taxon>Pterygota</taxon>
        <taxon>Neoptera</taxon>
        <taxon>Endopterygota</taxon>
        <taxon>Coleoptera</taxon>
        <taxon>Polyphaga</taxon>
        <taxon>Cucujiformia</taxon>
        <taxon>Coccinelloidea</taxon>
        <taxon>Coccinellidae</taxon>
        <taxon>Epilachninae</taxon>
        <taxon>Epilachnini</taxon>
        <taxon>Henosepilachna</taxon>
    </lineage>
</organism>
<feature type="chain" id="PRO_5044025008" evidence="1">
    <location>
        <begin position="20"/>
        <end position="108"/>
    </location>
</feature>
<sequence>MKHTSLFFVFIFIYGYDCADRCQTCEDNLPFSTCRLGGDLIVDREDGCPPGKSTCYRIKYVLNINGDEIVKRGCDGPNFCCEQRKRTDISIRRCDLCDEYYCNRGSLK</sequence>
<comment type="caution">
    <text evidence="2">The sequence shown here is derived from an EMBL/GenBank/DDBJ whole genome shotgun (WGS) entry which is preliminary data.</text>
</comment>
<gene>
    <name evidence="2" type="ORF">WA026_007424</name>
</gene>
<name>A0AAW1UVS6_9CUCU</name>
<keyword evidence="3" id="KW-1185">Reference proteome</keyword>
<proteinExistence type="predicted"/>
<evidence type="ECO:0000256" key="1">
    <source>
        <dbReference type="SAM" id="SignalP"/>
    </source>
</evidence>
<accession>A0AAW1UVS6</accession>
<dbReference type="AlphaFoldDB" id="A0AAW1UVS6"/>
<keyword evidence="1" id="KW-0732">Signal</keyword>
<reference evidence="2 3" key="1">
    <citation type="submission" date="2023-03" db="EMBL/GenBank/DDBJ databases">
        <title>Genome insight into feeding habits of ladybird beetles.</title>
        <authorList>
            <person name="Li H.-S."/>
            <person name="Huang Y.-H."/>
            <person name="Pang H."/>
        </authorList>
    </citation>
    <scope>NUCLEOTIDE SEQUENCE [LARGE SCALE GENOMIC DNA]</scope>
    <source>
        <strain evidence="2">SYSU_2023b</strain>
        <tissue evidence="2">Whole body</tissue>
    </source>
</reference>
<dbReference type="EMBL" id="JARQZJ010000093">
    <property type="protein sequence ID" value="KAK9884583.1"/>
    <property type="molecule type" value="Genomic_DNA"/>
</dbReference>
<protein>
    <submittedName>
        <fullName evidence="2">Uncharacterized protein</fullName>
    </submittedName>
</protein>
<feature type="signal peptide" evidence="1">
    <location>
        <begin position="1"/>
        <end position="19"/>
    </location>
</feature>
<evidence type="ECO:0000313" key="3">
    <source>
        <dbReference type="Proteomes" id="UP001431783"/>
    </source>
</evidence>
<dbReference type="Proteomes" id="UP001431783">
    <property type="component" value="Unassembled WGS sequence"/>
</dbReference>
<evidence type="ECO:0000313" key="2">
    <source>
        <dbReference type="EMBL" id="KAK9884583.1"/>
    </source>
</evidence>